<feature type="compositionally biased region" description="Polar residues" evidence="1">
    <location>
        <begin position="49"/>
        <end position="61"/>
    </location>
</feature>
<evidence type="ECO:0000313" key="3">
    <source>
        <dbReference type="Proteomes" id="UP001469553"/>
    </source>
</evidence>
<reference evidence="2 3" key="1">
    <citation type="submission" date="2021-06" db="EMBL/GenBank/DDBJ databases">
        <authorList>
            <person name="Palmer J.M."/>
        </authorList>
    </citation>
    <scope>NUCLEOTIDE SEQUENCE [LARGE SCALE GENOMIC DNA]</scope>
    <source>
        <strain evidence="2 3">AS_MEX2019</strain>
        <tissue evidence="2">Muscle</tissue>
    </source>
</reference>
<protein>
    <submittedName>
        <fullName evidence="2">Uncharacterized protein</fullName>
    </submittedName>
</protein>
<accession>A0ABV1A0I4</accession>
<evidence type="ECO:0000256" key="1">
    <source>
        <dbReference type="SAM" id="MobiDB-lite"/>
    </source>
</evidence>
<sequence>NFPVREWAVTLYAVSASPEETIFLSPLAHCTQADHLDSLRPSQVPPKWSTRTIPQQSSGTTAHDGINCMRWARAGPTICRGKELFSVEAWTSFRWKQIA</sequence>
<organism evidence="2 3">
    <name type="scientific">Ameca splendens</name>
    <dbReference type="NCBI Taxonomy" id="208324"/>
    <lineage>
        <taxon>Eukaryota</taxon>
        <taxon>Metazoa</taxon>
        <taxon>Chordata</taxon>
        <taxon>Craniata</taxon>
        <taxon>Vertebrata</taxon>
        <taxon>Euteleostomi</taxon>
        <taxon>Actinopterygii</taxon>
        <taxon>Neopterygii</taxon>
        <taxon>Teleostei</taxon>
        <taxon>Neoteleostei</taxon>
        <taxon>Acanthomorphata</taxon>
        <taxon>Ovalentaria</taxon>
        <taxon>Atherinomorphae</taxon>
        <taxon>Cyprinodontiformes</taxon>
        <taxon>Goodeidae</taxon>
        <taxon>Ameca</taxon>
    </lineage>
</organism>
<gene>
    <name evidence="2" type="ORF">AMECASPLE_022998</name>
</gene>
<dbReference type="EMBL" id="JAHRIP010077322">
    <property type="protein sequence ID" value="MEQ2311689.1"/>
    <property type="molecule type" value="Genomic_DNA"/>
</dbReference>
<proteinExistence type="predicted"/>
<evidence type="ECO:0000313" key="2">
    <source>
        <dbReference type="EMBL" id="MEQ2311689.1"/>
    </source>
</evidence>
<dbReference type="Proteomes" id="UP001469553">
    <property type="component" value="Unassembled WGS sequence"/>
</dbReference>
<feature type="region of interest" description="Disordered" evidence="1">
    <location>
        <begin position="41"/>
        <end position="64"/>
    </location>
</feature>
<feature type="non-terminal residue" evidence="2">
    <location>
        <position position="1"/>
    </location>
</feature>
<keyword evidence="3" id="KW-1185">Reference proteome</keyword>
<comment type="caution">
    <text evidence="2">The sequence shown here is derived from an EMBL/GenBank/DDBJ whole genome shotgun (WGS) entry which is preliminary data.</text>
</comment>
<name>A0ABV1A0I4_9TELE</name>